<sequence length="254" mass="28768">MDLCVARVRRLLWASTFFTATCMAAPPTLDLYLTDAPPLAMLEQNQLRGILGEVTAVAAKRAGYDLHLLTPPWPRAQRVVMTGENLLIIPLSRTPEREARYTWITPVLTMDRAFFSLNTRVETFAQAKAAYARIAVGMGSVQERRLHDEGFRDDQIYPLKIGENPARMLMLGRVDAWFNGIAETRYIWRQVSDQPLQESPVLMRSDMYLACSRQCDKALVAGLTKAVEHMRREGVIKRITDSYLRTLPMPGISP</sequence>
<protein>
    <submittedName>
        <fullName evidence="3">Amino acid ABC transporter substrate-binding protein</fullName>
    </submittedName>
</protein>
<feature type="signal peptide" evidence="1">
    <location>
        <begin position="1"/>
        <end position="24"/>
    </location>
</feature>
<proteinExistence type="predicted"/>
<keyword evidence="1" id="KW-0732">Signal</keyword>
<evidence type="ECO:0000256" key="1">
    <source>
        <dbReference type="SAM" id="SignalP"/>
    </source>
</evidence>
<dbReference type="Gene3D" id="3.40.190.10">
    <property type="entry name" value="Periplasmic binding protein-like II"/>
    <property type="match status" value="2"/>
</dbReference>
<dbReference type="InterPro" id="IPR001638">
    <property type="entry name" value="Solute-binding_3/MltF_N"/>
</dbReference>
<dbReference type="Pfam" id="PF00497">
    <property type="entry name" value="SBP_bac_3"/>
    <property type="match status" value="1"/>
</dbReference>
<evidence type="ECO:0000259" key="2">
    <source>
        <dbReference type="Pfam" id="PF00497"/>
    </source>
</evidence>
<feature type="domain" description="Solute-binding protein family 3/N-terminal" evidence="2">
    <location>
        <begin position="34"/>
        <end position="245"/>
    </location>
</feature>
<evidence type="ECO:0000313" key="3">
    <source>
        <dbReference type="EMBL" id="NJP01973.1"/>
    </source>
</evidence>
<accession>A0ABX0YJ43</accession>
<dbReference type="Proteomes" id="UP000746535">
    <property type="component" value="Unassembled WGS sequence"/>
</dbReference>
<gene>
    <name evidence="3" type="ORF">HBH25_14070</name>
</gene>
<dbReference type="SUPFAM" id="SSF53850">
    <property type="entry name" value="Periplasmic binding protein-like II"/>
    <property type="match status" value="1"/>
</dbReference>
<dbReference type="EMBL" id="JAAVJI010000008">
    <property type="protein sequence ID" value="NJP01973.1"/>
    <property type="molecule type" value="Genomic_DNA"/>
</dbReference>
<organism evidence="3 4">
    <name type="scientific">Pseudomonas quercus</name>
    <dbReference type="NCBI Taxonomy" id="2722792"/>
    <lineage>
        <taxon>Bacteria</taxon>
        <taxon>Pseudomonadati</taxon>
        <taxon>Pseudomonadota</taxon>
        <taxon>Gammaproteobacteria</taxon>
        <taxon>Pseudomonadales</taxon>
        <taxon>Pseudomonadaceae</taxon>
        <taxon>Pseudomonas</taxon>
    </lineage>
</organism>
<keyword evidence="4" id="KW-1185">Reference proteome</keyword>
<dbReference type="PANTHER" id="PTHR38834">
    <property type="entry name" value="PERIPLASMIC SUBSTRATE BINDING PROTEIN FAMILY 3"/>
    <property type="match status" value="1"/>
</dbReference>
<reference evidence="3 4" key="1">
    <citation type="submission" date="2020-03" db="EMBL/GenBank/DDBJ databases">
        <authorList>
            <person name="Wang L."/>
            <person name="He N."/>
            <person name="Li Y."/>
            <person name="Fang Y."/>
            <person name="Zhang F."/>
        </authorList>
    </citation>
    <scope>NUCLEOTIDE SEQUENCE [LARGE SCALE GENOMIC DNA]</scope>
    <source>
        <strain evidence="4">hsmgli-8</strain>
    </source>
</reference>
<feature type="chain" id="PRO_5046128632" evidence="1">
    <location>
        <begin position="25"/>
        <end position="254"/>
    </location>
</feature>
<name>A0ABX0YJ43_9PSED</name>
<comment type="caution">
    <text evidence="3">The sequence shown here is derived from an EMBL/GenBank/DDBJ whole genome shotgun (WGS) entry which is preliminary data.</text>
</comment>
<evidence type="ECO:0000313" key="4">
    <source>
        <dbReference type="Proteomes" id="UP000746535"/>
    </source>
</evidence>
<dbReference type="PANTHER" id="PTHR38834:SF3">
    <property type="entry name" value="SOLUTE-BINDING PROTEIN FAMILY 3_N-TERMINAL DOMAIN-CONTAINING PROTEIN"/>
    <property type="match status" value="1"/>
</dbReference>